<evidence type="ECO:0000313" key="2">
    <source>
        <dbReference type="EMBL" id="KAG8170762.1"/>
    </source>
</evidence>
<feature type="region of interest" description="Disordered" evidence="1">
    <location>
        <begin position="1"/>
        <end position="44"/>
    </location>
</feature>
<gene>
    <name evidence="2" type="ORF">JTE90_011981</name>
</gene>
<proteinExistence type="predicted"/>
<dbReference type="EMBL" id="JAFNEN010004938">
    <property type="protein sequence ID" value="KAG8170762.1"/>
    <property type="molecule type" value="Genomic_DNA"/>
</dbReference>
<evidence type="ECO:0000256" key="1">
    <source>
        <dbReference type="SAM" id="MobiDB-lite"/>
    </source>
</evidence>
<accession>A0AAV6TGA1</accession>
<name>A0AAV6TGA1_9ARAC</name>
<dbReference type="Proteomes" id="UP000827092">
    <property type="component" value="Unassembled WGS sequence"/>
</dbReference>
<feature type="compositionally biased region" description="Low complexity" evidence="1">
    <location>
        <begin position="24"/>
        <end position="38"/>
    </location>
</feature>
<reference evidence="2 3" key="1">
    <citation type="journal article" date="2022" name="Nat. Ecol. Evol.">
        <title>A masculinizing supergene underlies an exaggerated male reproductive morph in a spider.</title>
        <authorList>
            <person name="Hendrickx F."/>
            <person name="De Corte Z."/>
            <person name="Sonet G."/>
            <person name="Van Belleghem S.M."/>
            <person name="Kostlbacher S."/>
            <person name="Vangestel C."/>
        </authorList>
    </citation>
    <scope>NUCLEOTIDE SEQUENCE [LARGE SCALE GENOMIC DNA]</scope>
    <source>
        <strain evidence="2">W744_W776</strain>
    </source>
</reference>
<protein>
    <submittedName>
        <fullName evidence="2">Uncharacterized protein</fullName>
    </submittedName>
</protein>
<keyword evidence="3" id="KW-1185">Reference proteome</keyword>
<dbReference type="AlphaFoldDB" id="A0AAV6TGA1"/>
<sequence>MWGSQGVLNKPGGRNKKYRPAEVGRMGFPPFPRGRGAPETPRVPLWKGRILTQHFGTRKFGKPYPRGQDEARGKLWWGSVPFSDVKNRS</sequence>
<organism evidence="2 3">
    <name type="scientific">Oedothorax gibbosus</name>
    <dbReference type="NCBI Taxonomy" id="931172"/>
    <lineage>
        <taxon>Eukaryota</taxon>
        <taxon>Metazoa</taxon>
        <taxon>Ecdysozoa</taxon>
        <taxon>Arthropoda</taxon>
        <taxon>Chelicerata</taxon>
        <taxon>Arachnida</taxon>
        <taxon>Araneae</taxon>
        <taxon>Araneomorphae</taxon>
        <taxon>Entelegynae</taxon>
        <taxon>Araneoidea</taxon>
        <taxon>Linyphiidae</taxon>
        <taxon>Erigoninae</taxon>
        <taxon>Oedothorax</taxon>
    </lineage>
</organism>
<comment type="caution">
    <text evidence="2">The sequence shown here is derived from an EMBL/GenBank/DDBJ whole genome shotgun (WGS) entry which is preliminary data.</text>
</comment>
<evidence type="ECO:0000313" key="3">
    <source>
        <dbReference type="Proteomes" id="UP000827092"/>
    </source>
</evidence>